<dbReference type="SUPFAM" id="SSF53098">
    <property type="entry name" value="Ribonuclease H-like"/>
    <property type="match status" value="1"/>
</dbReference>
<dbReference type="InterPro" id="IPR002885">
    <property type="entry name" value="PPR_rpt"/>
</dbReference>
<dbReference type="PANTHER" id="PTHR47447:SF17">
    <property type="entry name" value="OS12G0638900 PROTEIN"/>
    <property type="match status" value="1"/>
</dbReference>
<dbReference type="Pfam" id="PF04378">
    <property type="entry name" value="RsmJ"/>
    <property type="match status" value="1"/>
</dbReference>
<evidence type="ECO:0000259" key="4">
    <source>
        <dbReference type="PROSITE" id="PS50879"/>
    </source>
</evidence>
<dbReference type="Gene3D" id="1.25.40.10">
    <property type="entry name" value="Tetratricopeptide repeat domain"/>
    <property type="match status" value="1"/>
</dbReference>
<dbReference type="Pfam" id="PF01535">
    <property type="entry name" value="PPR"/>
    <property type="match status" value="1"/>
</dbReference>
<feature type="region of interest" description="Disordered" evidence="3">
    <location>
        <begin position="810"/>
        <end position="834"/>
    </location>
</feature>
<feature type="region of interest" description="Disordered" evidence="3">
    <location>
        <begin position="1269"/>
        <end position="1352"/>
    </location>
</feature>
<feature type="repeat" description="PPR" evidence="2">
    <location>
        <begin position="1891"/>
        <end position="1925"/>
    </location>
</feature>
<dbReference type="NCBIfam" id="TIGR00756">
    <property type="entry name" value="PPR"/>
    <property type="match status" value="1"/>
</dbReference>
<dbReference type="InterPro" id="IPR036397">
    <property type="entry name" value="RNaseH_sf"/>
</dbReference>
<dbReference type="Gene3D" id="3.40.50.150">
    <property type="entry name" value="Vaccinia Virus protein VP39"/>
    <property type="match status" value="1"/>
</dbReference>
<evidence type="ECO:0000256" key="2">
    <source>
        <dbReference type="PROSITE-ProRule" id="PRU00708"/>
    </source>
</evidence>
<feature type="repeat" description="PPR" evidence="2">
    <location>
        <begin position="1821"/>
        <end position="1855"/>
    </location>
</feature>
<dbReference type="Pfam" id="PF13812">
    <property type="entry name" value="PPR_3"/>
    <property type="match status" value="1"/>
</dbReference>
<feature type="region of interest" description="Disordered" evidence="3">
    <location>
        <begin position="1160"/>
        <end position="1190"/>
    </location>
</feature>
<protein>
    <recommendedName>
        <fullName evidence="4">RNase H type-1 domain-containing protein</fullName>
    </recommendedName>
</protein>
<dbReference type="InterPro" id="IPR011990">
    <property type="entry name" value="TPR-like_helical_dom_sf"/>
</dbReference>
<dbReference type="Proteomes" id="UP001189429">
    <property type="component" value="Unassembled WGS sequence"/>
</dbReference>
<feature type="compositionally biased region" description="Basic and acidic residues" evidence="3">
    <location>
        <begin position="904"/>
        <end position="918"/>
    </location>
</feature>
<sequence length="2177" mass="236542">MAAFEDGIGARCGRTSASEQLWMGLSGAAVKGSEISYSAGISACEKGSQGLLHRVTKWRQAWQAPKGSISKKLLPAEPQAAVDQELHDWSKVWVTGSGFPKPWRGLQQVAVTPPSPHHLRGLAQRFKAKTGIGVDGWQPKLWAYLTDGTLSVLASYDYTAAGQSSERALWKALLDDELVLGTGIRAATMLADLAKCYEKVSHERMWWLAAWWDGPLEVVALALESFAFGRVIRLGEACSAEVLSSTALPAGSRFAPTFLRFYLMLCLDDLLGVFRLTIYLYVDDIALRVMSTEARVLHILPQATRLLFWMLESFLGLEVARARDGAKGKCSFLQTATPSSGLTQAMAVLGVPPSTSERWLGIDYGPSVKAENQSAPVRHARLKVAKQRWPRYAAFLVHAGASSRWSCGRASEPRSPTVPVSVARPGGDVHLDLLQICPKSVEAAVLLAARSRALCQWAAAQPERAALLPAPWLTPARQLVKRRKQDGWLQHHADAVKKAVLGGFPSQEALFLSGQADTPYCQLCDDTTCFGTHQHYYWRCGSPTCATVREQLTAHDASPTFRDVVHLGVSASSSEASRWLWERGLRRTPCYGLAWSLPSQRTYWIVNGAAPELTGVLVSDGSVKGLDDLRHGGWAALQCTAEAEDVVQGLYGPLPFPDPSSVLAELWGLLHALRHAVFITAIIIDNAQVVRGLARGRAWCCSSARPYAHVWLEIWDRLDDMDILPGRELSVIKVTSHISQAKRLELPEEVQIHMKHNDLADEWAKQGADLSAPPEWATLQVKQELKATKRVLEYIGHFRVLLDGVKLAEPRPKRQQGQEVHTPQAARPHAGPRHPHVLEVCRGYSKCTSCGKIARTRLAAFQLQECRGRLQGLQGKLVKSAVKRGRVAVPLLVAAGAAARPVRQRADHGDQDEPRVEPDPAPASQLGPDPLWAHVAAAREALGRMERIPDGPACMGTPSSQPHITLEQQQVRSIIDDAIIWASFWIDRFDVAGFTNEWDYRTWCSEYLERFLSLATWTPVRERLLRSNPGRTLGQVVDDLCATSWTRAEPARQAQFARVRPDSGLTAKQRRRLLRHHFDVLNQVRERFKELLGDRAPPETASWHQWVFEPLSPEDDQGGDAAGRAAEGTMGYDDADEFAALSVHSDLEVVEAGGTAAFGTQASERLSSPNPDLAPRALQPQEEGAPAGGVRREGVLRIRSAAASSSQEVVGGAVAGAGAAVPTVSTAGQPDGEPGADQGDLASALAVDGKDATQAKAAACSAPLEAHQARAGQGSLKHGGKAPRTGSSASSAAAAGLGQGALAPLAGPPPPSAAAAAASEPEQAARGRAASAQPARSGQALPGTARAASAEPRPHTVEIIGHFVVCVVRGSYYSSVARNLGGPCRRLDPRDPGDRERLRRIRRIQRGQDPKTVSYNAGVSACEKARARPVPAACRGLAVDVSRGAAPLPLSSAVALLGGMAFCSLCGGCCIGAPAARWCGRLPFTRARAERSVPLRGTVGRAARIGLLPRGSVSYNAGISAWKNGEQWQRALALLNEMWEDVFKHVVLVALLQQMAAGAEPFTFISGDQRVCNQALGSSSRDLKLYPGSPALAWQWLRPQDTAVLFEVATKPYEALRRSFSLLDRGEGRRLSLLHDDSYLRLTFGPWPWLSGRELVLLDPPYDSIQSHNTWNVFALRRLLQRSPSSCVALWYPLVDQEKVAGLHSRVQSLAAGRVLVAELWLGGAWPRGGRQTRSEVDEEHPSAGVQPQQILIDDGRVDDQARQAQVWSHACAEAAHPRRATGGMLRVSYSAGVSACEKGEQWQRALALLSEMREAKLESTVISYNAGVSVCAKGKQWQRAFTLLSEMREAKLEPNAISYTAGISACEKGEQWQRALALLSEMWEAKVERDVISYSAGISAWAKGDQWQRALVLLSEMCGVKLEPNVIYTLQRWDQRVRKRRTVAMGLGAAQRDAGGEAGAQCHQLQCWGQCVREGRSVAVGLGTAQHDVGGGARARCHQLQRWDQRVREGRAVAAGPGAPQRGAGGEAGAQRHLQLQRGDQRVRKGRSMAVGSGAAQRDAGGEAGAQCHQHYSAGISACEKSGQWQRALSLLSEMWKTKVDPNVVQLQCRDRRVREGQAVAASVSADQRDVGGEPGARRHQLRRGDQCVRTYGDKLFEPPHTYERYVHDPPPRTHC</sequence>
<dbReference type="SUPFAM" id="SSF53335">
    <property type="entry name" value="S-adenosyl-L-methionine-dependent methyltransferases"/>
    <property type="match status" value="1"/>
</dbReference>
<organism evidence="5 6">
    <name type="scientific">Prorocentrum cordatum</name>
    <dbReference type="NCBI Taxonomy" id="2364126"/>
    <lineage>
        <taxon>Eukaryota</taxon>
        <taxon>Sar</taxon>
        <taxon>Alveolata</taxon>
        <taxon>Dinophyceae</taxon>
        <taxon>Prorocentrales</taxon>
        <taxon>Prorocentraceae</taxon>
        <taxon>Prorocentrum</taxon>
    </lineage>
</organism>
<feature type="compositionally biased region" description="Low complexity" evidence="3">
    <location>
        <begin position="1313"/>
        <end position="1340"/>
    </location>
</feature>
<feature type="region of interest" description="Disordered" evidence="3">
    <location>
        <begin position="900"/>
        <end position="928"/>
    </location>
</feature>
<gene>
    <name evidence="5" type="ORF">PCOR1329_LOCUS64744</name>
</gene>
<dbReference type="PROSITE" id="PS50879">
    <property type="entry name" value="RNASE_H_1"/>
    <property type="match status" value="1"/>
</dbReference>
<feature type="repeat" description="PPR" evidence="2">
    <location>
        <begin position="2069"/>
        <end position="2103"/>
    </location>
</feature>
<keyword evidence="6" id="KW-1185">Reference proteome</keyword>
<keyword evidence="1" id="KW-0677">Repeat</keyword>
<feature type="compositionally biased region" description="Low complexity" evidence="3">
    <location>
        <begin position="1286"/>
        <end position="1305"/>
    </location>
</feature>
<accession>A0ABN9W7K7</accession>
<comment type="caution">
    <text evidence="5">The sequence shown here is derived from an EMBL/GenBank/DDBJ whole genome shotgun (WGS) entry which is preliminary data.</text>
</comment>
<dbReference type="EMBL" id="CAUYUJ010018270">
    <property type="protein sequence ID" value="CAK0882115.1"/>
    <property type="molecule type" value="Genomic_DNA"/>
</dbReference>
<evidence type="ECO:0000313" key="5">
    <source>
        <dbReference type="EMBL" id="CAK0882115.1"/>
    </source>
</evidence>
<reference evidence="5" key="1">
    <citation type="submission" date="2023-10" db="EMBL/GenBank/DDBJ databases">
        <authorList>
            <person name="Chen Y."/>
            <person name="Shah S."/>
            <person name="Dougan E. K."/>
            <person name="Thang M."/>
            <person name="Chan C."/>
        </authorList>
    </citation>
    <scope>NUCLEOTIDE SEQUENCE [LARGE SCALE GENOMIC DNA]</scope>
</reference>
<dbReference type="InterPro" id="IPR029063">
    <property type="entry name" value="SAM-dependent_MTases_sf"/>
</dbReference>
<evidence type="ECO:0000256" key="1">
    <source>
        <dbReference type="ARBA" id="ARBA00022737"/>
    </source>
</evidence>
<dbReference type="PROSITE" id="PS51375">
    <property type="entry name" value="PPR"/>
    <property type="match status" value="3"/>
</dbReference>
<proteinExistence type="predicted"/>
<dbReference type="InterPro" id="IPR012337">
    <property type="entry name" value="RNaseH-like_sf"/>
</dbReference>
<dbReference type="InterPro" id="IPR007473">
    <property type="entry name" value="RlmJ"/>
</dbReference>
<dbReference type="Gene3D" id="3.30.420.10">
    <property type="entry name" value="Ribonuclease H-like superfamily/Ribonuclease H"/>
    <property type="match status" value="1"/>
</dbReference>
<feature type="compositionally biased region" description="Polar residues" evidence="3">
    <location>
        <begin position="1160"/>
        <end position="1170"/>
    </location>
</feature>
<evidence type="ECO:0000313" key="6">
    <source>
        <dbReference type="Proteomes" id="UP001189429"/>
    </source>
</evidence>
<feature type="region of interest" description="Disordered" evidence="3">
    <location>
        <begin position="2121"/>
        <end position="2145"/>
    </location>
</feature>
<feature type="domain" description="RNase H type-1" evidence="4">
    <location>
        <begin position="611"/>
        <end position="769"/>
    </location>
</feature>
<dbReference type="InterPro" id="IPR002156">
    <property type="entry name" value="RNaseH_domain"/>
</dbReference>
<evidence type="ECO:0000256" key="3">
    <source>
        <dbReference type="SAM" id="MobiDB-lite"/>
    </source>
</evidence>
<name>A0ABN9W7K7_9DINO</name>
<dbReference type="PANTHER" id="PTHR47447">
    <property type="entry name" value="OS03G0856100 PROTEIN"/>
    <property type="match status" value="1"/>
</dbReference>